<comment type="caution">
    <text evidence="1">The sequence shown here is derived from an EMBL/GenBank/DDBJ whole genome shotgun (WGS) entry which is preliminary data.</text>
</comment>
<evidence type="ECO:0008006" key="3">
    <source>
        <dbReference type="Google" id="ProtNLM"/>
    </source>
</evidence>
<name>A0A2H0TVU0_9BACT</name>
<protein>
    <recommendedName>
        <fullName evidence="3">Outer membrane protein beta-barrel domain-containing protein</fullName>
    </recommendedName>
</protein>
<sequence>MIRFLVMIIIAFIGLTNTPVQAKQLVNHPRLRMVIHGGSELTPNVDSRVHIVPSTNLASGLTPYLYLGAAWKPLQWLDIESDMAWDFHNAEPVLAFRPSVKFGDFWSWSDVEIQIPSMSGYWFLQAQYTLSDFIELGIEGEGWGKIGHADTWSHGVGSNMLLHFNKHVAVDIAFSIRHAAPIENRGWSLDTFVRVHIFL</sequence>
<accession>A0A2H0TVU0</accession>
<gene>
    <name evidence="1" type="ORF">COU32_03260</name>
</gene>
<dbReference type="Proteomes" id="UP000231530">
    <property type="component" value="Unassembled WGS sequence"/>
</dbReference>
<evidence type="ECO:0000313" key="1">
    <source>
        <dbReference type="EMBL" id="PIR76262.1"/>
    </source>
</evidence>
<dbReference type="AlphaFoldDB" id="A0A2H0TVU0"/>
<dbReference type="EMBL" id="PFBY01000036">
    <property type="protein sequence ID" value="PIR76262.1"/>
    <property type="molecule type" value="Genomic_DNA"/>
</dbReference>
<evidence type="ECO:0000313" key="2">
    <source>
        <dbReference type="Proteomes" id="UP000231530"/>
    </source>
</evidence>
<reference evidence="2" key="1">
    <citation type="submission" date="2017-09" db="EMBL/GenBank/DDBJ databases">
        <title>Depth-based differentiation of microbial function through sediment-hosted aquifers and enrichment of novel symbionts in the deep terrestrial subsurface.</title>
        <authorList>
            <person name="Probst A.J."/>
            <person name="Ladd B."/>
            <person name="Jarett J.K."/>
            <person name="Geller-Mcgrath D.E."/>
            <person name="Sieber C.M.K."/>
            <person name="Emerson J.B."/>
            <person name="Anantharaman K."/>
            <person name="Thomas B.C."/>
            <person name="Malmstrom R."/>
            <person name="Stieglmeier M."/>
            <person name="Klingl A."/>
            <person name="Woyke T."/>
            <person name="Ryan C.M."/>
            <person name="Banfield J.F."/>
        </authorList>
    </citation>
    <scope>NUCLEOTIDE SEQUENCE [LARGE SCALE GENOMIC DNA]</scope>
</reference>
<proteinExistence type="predicted"/>
<organism evidence="1 2">
    <name type="scientific">Candidatus Magasanikbacteria bacterium CG10_big_fil_rev_8_21_14_0_10_42_10</name>
    <dbReference type="NCBI Taxonomy" id="1974649"/>
    <lineage>
        <taxon>Bacteria</taxon>
        <taxon>Candidatus Magasanikiibacteriota</taxon>
    </lineage>
</organism>